<gene>
    <name evidence="12" type="ORF">SAMN04515677_103401</name>
</gene>
<proteinExistence type="inferred from homology"/>
<evidence type="ECO:0000256" key="7">
    <source>
        <dbReference type="ARBA" id="ARBA00023004"/>
    </source>
</evidence>
<dbReference type="SUPFAM" id="SSF54862">
    <property type="entry name" value="4Fe-4S ferredoxins"/>
    <property type="match status" value="1"/>
</dbReference>
<dbReference type="PANTHER" id="PTHR30352:SF4">
    <property type="entry name" value="PYRUVATE FORMATE-LYASE 2-ACTIVATING ENZYME"/>
    <property type="match status" value="1"/>
</dbReference>
<feature type="domain" description="Radical SAM core" evidence="11">
    <location>
        <begin position="15"/>
        <end position="295"/>
    </location>
</feature>
<evidence type="ECO:0000256" key="1">
    <source>
        <dbReference type="ARBA" id="ARBA00001966"/>
    </source>
</evidence>
<dbReference type="Pfam" id="PF04055">
    <property type="entry name" value="Radical_SAM"/>
    <property type="match status" value="1"/>
</dbReference>
<dbReference type="InterPro" id="IPR034457">
    <property type="entry name" value="Organic_radical-activating"/>
</dbReference>
<evidence type="ECO:0000256" key="5">
    <source>
        <dbReference type="ARBA" id="ARBA00022723"/>
    </source>
</evidence>
<dbReference type="RefSeq" id="WP_092725086.1">
    <property type="nucleotide sequence ID" value="NZ_FNGW01000003.1"/>
</dbReference>
<dbReference type="Gene3D" id="3.30.70.20">
    <property type="match status" value="1"/>
</dbReference>
<evidence type="ECO:0000259" key="10">
    <source>
        <dbReference type="PROSITE" id="PS51379"/>
    </source>
</evidence>
<dbReference type="InterPro" id="IPR017896">
    <property type="entry name" value="4Fe4S_Fe-S-bd"/>
</dbReference>
<evidence type="ECO:0000256" key="8">
    <source>
        <dbReference type="ARBA" id="ARBA00023014"/>
    </source>
</evidence>
<keyword evidence="8" id="KW-0411">Iron-sulfur</keyword>
<dbReference type="GO" id="GO:0051539">
    <property type="term" value="F:4 iron, 4 sulfur cluster binding"/>
    <property type="evidence" value="ECO:0007669"/>
    <property type="project" value="UniProtKB-KW"/>
</dbReference>
<dbReference type="NCBIfam" id="TIGR02494">
    <property type="entry name" value="PFLE_PFLC"/>
    <property type="match status" value="1"/>
</dbReference>
<dbReference type="GO" id="GO:0016829">
    <property type="term" value="F:lyase activity"/>
    <property type="evidence" value="ECO:0007669"/>
    <property type="project" value="UniProtKB-KW"/>
</dbReference>
<dbReference type="SFLD" id="SFLDG01118">
    <property type="entry name" value="activating_enzymes__group_2"/>
    <property type="match status" value="1"/>
</dbReference>
<keyword evidence="12" id="KW-0456">Lyase</keyword>
<dbReference type="Proteomes" id="UP000199068">
    <property type="component" value="Unassembled WGS sequence"/>
</dbReference>
<evidence type="ECO:0000256" key="9">
    <source>
        <dbReference type="ARBA" id="ARBA00047365"/>
    </source>
</evidence>
<evidence type="ECO:0000256" key="6">
    <source>
        <dbReference type="ARBA" id="ARBA00023002"/>
    </source>
</evidence>
<dbReference type="NCBIfam" id="NF043069">
    <property type="entry name" value="T4HPD_activ_SAM"/>
    <property type="match status" value="1"/>
</dbReference>
<keyword evidence="7" id="KW-0408">Iron</keyword>
<reference evidence="12 13" key="1">
    <citation type="submission" date="2016-10" db="EMBL/GenBank/DDBJ databases">
        <authorList>
            <person name="de Groot N.N."/>
        </authorList>
    </citation>
    <scope>NUCLEOTIDE SEQUENCE [LARGE SCALE GENOMIC DNA]</scope>
    <source>
        <strain evidence="12 13">DSM 797</strain>
    </source>
</reference>
<evidence type="ECO:0000313" key="12">
    <source>
        <dbReference type="EMBL" id="SDL79109.1"/>
    </source>
</evidence>
<evidence type="ECO:0000313" key="13">
    <source>
        <dbReference type="Proteomes" id="UP000199068"/>
    </source>
</evidence>
<protein>
    <submittedName>
        <fullName evidence="12">Pyruvate formate lyase activating enzyme</fullName>
    </submittedName>
</protein>
<dbReference type="AlphaFoldDB" id="A0A1G9MY08"/>
<sequence length="303" mass="35050">MNNPLVINIQKCSIHDGPGIRTTIFFKGCPLKCTWCHNPESQKYTKEVLYNQEKCTQCNSCMNNCPNHAIYKENNRIYLHKEKCEFCETCLDYCLNNAREIVGKTYTVNQLVHEIEKDMIFYEESNGGVTLSGGEVMTSDIFFIKQILKSCKDKGIHTTIDTCGFTSFENFKEILPYTDLFLYDVKLIDNEKHLLVTDVDNKLILDNLERLSKEDVSITIRIPLIEGVNVDKDNTEIIKIIQFLLPLNIKHINLLPYHDIGVYKYTKLNKEYYGTEFKAPSEEKLKEISSLFENNHFITKIGG</sequence>
<keyword evidence="4" id="KW-0949">S-adenosyl-L-methionine</keyword>
<dbReference type="SUPFAM" id="SSF102114">
    <property type="entry name" value="Radical SAM enzymes"/>
    <property type="match status" value="1"/>
</dbReference>
<dbReference type="Gene3D" id="3.80.30.10">
    <property type="entry name" value="pyruvate-formate lyase- activating enzyme"/>
    <property type="match status" value="1"/>
</dbReference>
<evidence type="ECO:0000259" key="11">
    <source>
        <dbReference type="PROSITE" id="PS51918"/>
    </source>
</evidence>
<dbReference type="InterPro" id="IPR007197">
    <property type="entry name" value="rSAM"/>
</dbReference>
<comment type="catalytic activity">
    <reaction evidence="9">
        <text>glycyl-[protein] + reduced [flavodoxin] + S-adenosyl-L-methionine = glycin-2-yl radical-[protein] + semiquinone [flavodoxin] + 5'-deoxyadenosine + L-methionine + H(+)</text>
        <dbReference type="Rhea" id="RHEA:61976"/>
        <dbReference type="Rhea" id="RHEA-COMP:10622"/>
        <dbReference type="Rhea" id="RHEA-COMP:14480"/>
        <dbReference type="Rhea" id="RHEA-COMP:15993"/>
        <dbReference type="Rhea" id="RHEA-COMP:15994"/>
        <dbReference type="ChEBI" id="CHEBI:15378"/>
        <dbReference type="ChEBI" id="CHEBI:17319"/>
        <dbReference type="ChEBI" id="CHEBI:29947"/>
        <dbReference type="ChEBI" id="CHEBI:32722"/>
        <dbReference type="ChEBI" id="CHEBI:57618"/>
        <dbReference type="ChEBI" id="CHEBI:57844"/>
        <dbReference type="ChEBI" id="CHEBI:59789"/>
        <dbReference type="ChEBI" id="CHEBI:140311"/>
    </reaction>
</comment>
<keyword evidence="5" id="KW-0479">Metal-binding</keyword>
<dbReference type="PROSITE" id="PS51918">
    <property type="entry name" value="RADICAL_SAM"/>
    <property type="match status" value="1"/>
</dbReference>
<evidence type="ECO:0000256" key="4">
    <source>
        <dbReference type="ARBA" id="ARBA00022691"/>
    </source>
</evidence>
<dbReference type="PANTHER" id="PTHR30352">
    <property type="entry name" value="PYRUVATE FORMATE-LYASE-ACTIVATING ENZYME"/>
    <property type="match status" value="1"/>
</dbReference>
<dbReference type="GO" id="GO:0046872">
    <property type="term" value="F:metal ion binding"/>
    <property type="evidence" value="ECO:0007669"/>
    <property type="project" value="UniProtKB-KW"/>
</dbReference>
<evidence type="ECO:0000256" key="2">
    <source>
        <dbReference type="ARBA" id="ARBA00009777"/>
    </source>
</evidence>
<keyword evidence="13" id="KW-1185">Reference proteome</keyword>
<dbReference type="PIRSF" id="PIRSF000371">
    <property type="entry name" value="PFL_act_enz"/>
    <property type="match status" value="1"/>
</dbReference>
<name>A0A1G9MY08_9FIRM</name>
<dbReference type="InterPro" id="IPR012839">
    <property type="entry name" value="Organic_radical_activase"/>
</dbReference>
<evidence type="ECO:0000256" key="3">
    <source>
        <dbReference type="ARBA" id="ARBA00022485"/>
    </source>
</evidence>
<keyword evidence="6" id="KW-0560">Oxidoreductase</keyword>
<dbReference type="SFLD" id="SFLDG01066">
    <property type="entry name" value="organic_radical-activating_enz"/>
    <property type="match status" value="1"/>
</dbReference>
<dbReference type="InterPro" id="IPR017900">
    <property type="entry name" value="4Fe4S_Fe_S_CS"/>
</dbReference>
<dbReference type="InterPro" id="IPR040074">
    <property type="entry name" value="BssD/PflA/YjjW"/>
</dbReference>
<dbReference type="InterPro" id="IPR050014">
    <property type="entry name" value="T4HPD_activ_SAM"/>
</dbReference>
<feature type="domain" description="4Fe-4S ferredoxin-type" evidence="10">
    <location>
        <begin position="46"/>
        <end position="75"/>
    </location>
</feature>
<accession>A0A1G9MY08</accession>
<keyword evidence="3" id="KW-0004">4Fe-4S</keyword>
<dbReference type="STRING" id="1121325.SAMN04515677_103401"/>
<comment type="cofactor">
    <cofactor evidence="1">
        <name>[4Fe-4S] cluster</name>
        <dbReference type="ChEBI" id="CHEBI:49883"/>
    </cofactor>
</comment>
<dbReference type="Pfam" id="PF00037">
    <property type="entry name" value="Fer4"/>
    <property type="match status" value="1"/>
</dbReference>
<keyword evidence="12" id="KW-0670">Pyruvate</keyword>
<dbReference type="EMBL" id="FNGW01000003">
    <property type="protein sequence ID" value="SDL79109.1"/>
    <property type="molecule type" value="Genomic_DNA"/>
</dbReference>
<dbReference type="InterPro" id="IPR001989">
    <property type="entry name" value="Radical_activat_CS"/>
</dbReference>
<comment type="similarity">
    <text evidence="2">Belongs to the organic radical-activating enzymes family.</text>
</comment>
<dbReference type="InterPro" id="IPR058240">
    <property type="entry name" value="rSAM_sf"/>
</dbReference>
<dbReference type="GO" id="GO:0043364">
    <property type="term" value="F:glycyl-radical enzyme activating activity"/>
    <property type="evidence" value="ECO:0007669"/>
    <property type="project" value="InterPro"/>
</dbReference>
<dbReference type="PROSITE" id="PS51379">
    <property type="entry name" value="4FE4S_FER_2"/>
    <property type="match status" value="1"/>
</dbReference>
<dbReference type="SFLD" id="SFLDS00029">
    <property type="entry name" value="Radical_SAM"/>
    <property type="match status" value="1"/>
</dbReference>
<dbReference type="PROSITE" id="PS01087">
    <property type="entry name" value="RADICAL_ACTIVATING"/>
    <property type="match status" value="1"/>
</dbReference>
<organism evidence="12 13">
    <name type="scientific">Romboutsia lituseburensis DSM 797</name>
    <dbReference type="NCBI Taxonomy" id="1121325"/>
    <lineage>
        <taxon>Bacteria</taxon>
        <taxon>Bacillati</taxon>
        <taxon>Bacillota</taxon>
        <taxon>Clostridia</taxon>
        <taxon>Peptostreptococcales</taxon>
        <taxon>Peptostreptococcaceae</taxon>
        <taxon>Romboutsia</taxon>
    </lineage>
</organism>
<dbReference type="PROSITE" id="PS00198">
    <property type="entry name" value="4FE4S_FER_1"/>
    <property type="match status" value="1"/>
</dbReference>